<keyword evidence="2" id="KW-1185">Reference proteome</keyword>
<evidence type="ECO:0000313" key="1">
    <source>
        <dbReference type="EMBL" id="EMS35129.1"/>
    </source>
</evidence>
<organism evidence="1 2">
    <name type="scientific">Mariniradius saccharolyticus AK6</name>
    <dbReference type="NCBI Taxonomy" id="1239962"/>
    <lineage>
        <taxon>Bacteria</taxon>
        <taxon>Pseudomonadati</taxon>
        <taxon>Bacteroidota</taxon>
        <taxon>Cytophagia</taxon>
        <taxon>Cytophagales</taxon>
        <taxon>Cyclobacteriaceae</taxon>
        <taxon>Mariniradius</taxon>
    </lineage>
</organism>
<dbReference type="AlphaFoldDB" id="M7XJV6"/>
<name>M7XJV6_9BACT</name>
<protein>
    <submittedName>
        <fullName evidence="1">Uncharacterized protein</fullName>
    </submittedName>
</protein>
<dbReference type="InParanoid" id="M7XJV6"/>
<evidence type="ECO:0000313" key="2">
    <source>
        <dbReference type="Proteomes" id="UP000010953"/>
    </source>
</evidence>
<proteinExistence type="predicted"/>
<gene>
    <name evidence="1" type="ORF">C943_03022</name>
</gene>
<reference evidence="1" key="1">
    <citation type="submission" date="2013-01" db="EMBL/GenBank/DDBJ databases">
        <title>Genome assembly of Mariniradius saccharolyticus AK6.</title>
        <authorList>
            <person name="Vaidya B."/>
            <person name="Khatri I."/>
            <person name="Tanuku N.R.S."/>
            <person name="Subramanian S."/>
            <person name="Pinnaka A."/>
        </authorList>
    </citation>
    <scope>NUCLEOTIDE SEQUENCE [LARGE SCALE GENOMIC DNA]</scope>
    <source>
        <strain evidence="1">AK6</strain>
    </source>
</reference>
<sequence length="39" mass="4115">MVQKGKFAASAFALDMALNKVDLPTLGNPTIPHCNPMDG</sequence>
<comment type="caution">
    <text evidence="1">The sequence shown here is derived from an EMBL/GenBank/DDBJ whole genome shotgun (WGS) entry which is preliminary data.</text>
</comment>
<accession>M7XJV6</accession>
<dbReference type="EMBL" id="AMZY02000003">
    <property type="protein sequence ID" value="EMS35129.1"/>
    <property type="molecule type" value="Genomic_DNA"/>
</dbReference>
<dbReference type="Proteomes" id="UP000010953">
    <property type="component" value="Unassembled WGS sequence"/>
</dbReference>